<evidence type="ECO:0000313" key="2">
    <source>
        <dbReference type="EMBL" id="EHM01133.1"/>
    </source>
</evidence>
<reference evidence="2 3" key="1">
    <citation type="submission" date="2011-09" db="EMBL/GenBank/DDBJ databases">
        <authorList>
            <person name="Weinstock G."/>
            <person name="Sodergren E."/>
            <person name="Clifton S."/>
            <person name="Fulton L."/>
            <person name="Fulton B."/>
            <person name="Courtney L."/>
            <person name="Fronick C."/>
            <person name="Harrison M."/>
            <person name="Strong C."/>
            <person name="Farmer C."/>
            <person name="Delahaunty K."/>
            <person name="Markovic C."/>
            <person name="Hall O."/>
            <person name="Minx P."/>
            <person name="Tomlinson C."/>
            <person name="Mitreva M."/>
            <person name="Hou S."/>
            <person name="Chen J."/>
            <person name="Wollam A."/>
            <person name="Pepin K.H."/>
            <person name="Johnson M."/>
            <person name="Bhonagiri V."/>
            <person name="Zhang X."/>
            <person name="Suruliraj S."/>
            <person name="Warren W."/>
            <person name="Chinwalla A."/>
            <person name="Mardis E.R."/>
            <person name="Wilson R.K."/>
        </authorList>
    </citation>
    <scope>NUCLEOTIDE SEQUENCE [LARGE SCALE GENOMIC DNA]</scope>
    <source>
        <strain evidence="2 3">F0439</strain>
    </source>
</reference>
<proteinExistence type="predicted"/>
<comment type="caution">
    <text evidence="2">The sequence shown here is derived from an EMBL/GenBank/DDBJ whole genome shotgun (WGS) entry which is preliminary data.</text>
</comment>
<evidence type="ECO:0000313" key="3">
    <source>
        <dbReference type="Proteomes" id="UP000004625"/>
    </source>
</evidence>
<keyword evidence="3" id="KW-1185">Reference proteome</keyword>
<dbReference type="InterPro" id="IPR031705">
    <property type="entry name" value="Glyco_hydro_36_C"/>
</dbReference>
<dbReference type="InterPro" id="IPR013780">
    <property type="entry name" value="Glyco_hydro_b"/>
</dbReference>
<sequence length="67" mass="7759">MNHPNAPYTRFYFTGLDPDKQYRVNDDQETYYGDELMNAGYFVPTILADGQNSKDFVSQLFIVKAVK</sequence>
<dbReference type="Pfam" id="PF16874">
    <property type="entry name" value="Glyco_hydro_36C"/>
    <property type="match status" value="1"/>
</dbReference>
<name>G9ZKK4_9LACO</name>
<dbReference type="Gene3D" id="2.60.40.1180">
    <property type="entry name" value="Golgi alpha-mannosidase II"/>
    <property type="match status" value="1"/>
</dbReference>
<evidence type="ECO:0000259" key="1">
    <source>
        <dbReference type="Pfam" id="PF16874"/>
    </source>
</evidence>
<protein>
    <recommendedName>
        <fullName evidence="1">Glycosyl hydrolase family 36 C-terminal domain-containing protein</fullName>
    </recommendedName>
</protein>
<gene>
    <name evidence="2" type="ORF">HMPREF9103_00252</name>
</gene>
<dbReference type="PATRIC" id="fig|797515.3.peg.232"/>
<feature type="domain" description="Glycosyl hydrolase family 36 C-terminal" evidence="1">
    <location>
        <begin position="2"/>
        <end position="62"/>
    </location>
</feature>
<dbReference type="STRING" id="797515.HMPREF9103_00252"/>
<dbReference type="EMBL" id="AGEY01000012">
    <property type="protein sequence ID" value="EHM01133.1"/>
    <property type="molecule type" value="Genomic_DNA"/>
</dbReference>
<dbReference type="AlphaFoldDB" id="G9ZKK4"/>
<dbReference type="Proteomes" id="UP000004625">
    <property type="component" value="Unassembled WGS sequence"/>
</dbReference>
<organism evidence="2 3">
    <name type="scientific">Lentilactobacillus parafarraginis F0439</name>
    <dbReference type="NCBI Taxonomy" id="797515"/>
    <lineage>
        <taxon>Bacteria</taxon>
        <taxon>Bacillati</taxon>
        <taxon>Bacillota</taxon>
        <taxon>Bacilli</taxon>
        <taxon>Lactobacillales</taxon>
        <taxon>Lactobacillaceae</taxon>
        <taxon>Lentilactobacillus</taxon>
    </lineage>
</organism>
<accession>G9ZKK4</accession>
<dbReference type="HOGENOM" id="CLU_2807075_0_0_9"/>